<accession>B7MST8</accession>
<dbReference type="HOGENOM" id="CLU_190556_0_0_6"/>
<organism evidence="1 2">
    <name type="scientific">Escherichia coli O81 (strain ED1a)</name>
    <dbReference type="NCBI Taxonomy" id="585397"/>
    <lineage>
        <taxon>Bacteria</taxon>
        <taxon>Pseudomonadati</taxon>
        <taxon>Pseudomonadota</taxon>
        <taxon>Gammaproteobacteria</taxon>
        <taxon>Enterobacterales</taxon>
        <taxon>Enterobacteriaceae</taxon>
        <taxon>Escherichia</taxon>
    </lineage>
</organism>
<protein>
    <submittedName>
        <fullName evidence="1">Uncharacterized protein</fullName>
    </submittedName>
</protein>
<sequence>MSGLRCLREHVAYGPASWPLLGMDHGATKGRLPGSMCPAGSQSGEGSLRSWAILIIHQAIISRGRRRLRSVTVSDSSGLWVISSGAR</sequence>
<evidence type="ECO:0000313" key="2">
    <source>
        <dbReference type="Proteomes" id="UP000000748"/>
    </source>
</evidence>
<dbReference type="Proteomes" id="UP000000748">
    <property type="component" value="Chromosome"/>
</dbReference>
<dbReference type="KEGG" id="ecq:ECED1_4910"/>
<dbReference type="EMBL" id="CU928162">
    <property type="protein sequence ID" value="CAR11013.2"/>
    <property type="molecule type" value="Genomic_DNA"/>
</dbReference>
<gene>
    <name evidence="1" type="ordered locus">ECED1_4910</name>
</gene>
<evidence type="ECO:0000313" key="1">
    <source>
        <dbReference type="EMBL" id="CAR11013.2"/>
    </source>
</evidence>
<reference evidence="2" key="1">
    <citation type="journal article" date="2009" name="PLoS Genet.">
        <title>Organised genome dynamics in the Escherichia coli species results in highly diverse adaptive paths.</title>
        <authorList>
            <person name="Touchon M."/>
            <person name="Hoede C."/>
            <person name="Tenaillon O."/>
            <person name="Barbe V."/>
            <person name="Baeriswyl S."/>
            <person name="Bidet P."/>
            <person name="Bingen E."/>
            <person name="Bonacorsi S."/>
            <person name="Bouchier C."/>
            <person name="Bouvet O."/>
            <person name="Calteau A."/>
            <person name="Chiapello H."/>
            <person name="Clermont O."/>
            <person name="Cruveiller S."/>
            <person name="Danchin A."/>
            <person name="Diard M."/>
            <person name="Dossat C."/>
            <person name="Karoui M.E."/>
            <person name="Frapy E."/>
            <person name="Garry L."/>
            <person name="Ghigo J.M."/>
            <person name="Gilles A.M."/>
            <person name="Johnson J."/>
            <person name="Le Bouguenec C."/>
            <person name="Lescat M."/>
            <person name="Mangenot S."/>
            <person name="Martinez-Jehanne V."/>
            <person name="Matic I."/>
            <person name="Nassif X."/>
            <person name="Oztas S."/>
            <person name="Petit M.A."/>
            <person name="Pichon C."/>
            <person name="Rouy Z."/>
            <person name="Ruf C.S."/>
            <person name="Schneider D."/>
            <person name="Tourret J."/>
            <person name="Vacherie B."/>
            <person name="Vallenet D."/>
            <person name="Medigue C."/>
            <person name="Rocha E.P.C."/>
            <person name="Denamur E."/>
        </authorList>
    </citation>
    <scope>NUCLEOTIDE SEQUENCE [LARGE SCALE GENOMIC DNA]</scope>
    <source>
        <strain evidence="2">ED1a</strain>
    </source>
</reference>
<name>B7MST8_ECO81</name>
<proteinExistence type="predicted"/>
<dbReference type="AlphaFoldDB" id="B7MST8"/>